<dbReference type="InterPro" id="IPR020549">
    <property type="entry name" value="YbeY_CS"/>
</dbReference>
<keyword evidence="4 9" id="KW-0540">Nuclease</keyword>
<comment type="similarity">
    <text evidence="1 9">Belongs to the endoribonuclease YbeY family.</text>
</comment>
<gene>
    <name evidence="9 10" type="primary">ybeY</name>
    <name evidence="10" type="ORF">QCO44_01495</name>
</gene>
<keyword evidence="5 9" id="KW-0479">Metal-binding</keyword>
<dbReference type="EC" id="3.1.-.-" evidence="9"/>
<evidence type="ECO:0000256" key="3">
    <source>
        <dbReference type="ARBA" id="ARBA00022552"/>
    </source>
</evidence>
<proteinExistence type="inferred from homology"/>
<keyword evidence="6 9" id="KW-0255">Endonuclease</keyword>
<keyword evidence="3 9" id="KW-0698">rRNA processing</keyword>
<dbReference type="InterPro" id="IPR023091">
    <property type="entry name" value="MetalPrtase_cat_dom_sf_prd"/>
</dbReference>
<comment type="subcellular location">
    <subcellularLocation>
        <location evidence="9">Cytoplasm</location>
    </subcellularLocation>
</comment>
<sequence length="165" mass="19045">MLFRRDIENLSLDKCLEKDIRHALEKIGEMYALKNAEVSITLTNDAQIHEINKNYRHVDKPTDVISFALQESVEPLITDGPAINMLGDIIISVERARIQASDYGHSLRRELVFLTVHGMLHLLGYDHQEKNERHEMEEEQRRIMKILGISRNAKEEDKVVTAEGK</sequence>
<comment type="function">
    <text evidence="9">Single strand-specific metallo-endoribonuclease involved in late-stage 70S ribosome quality control and in maturation of the 3' terminus of the 16S rRNA.</text>
</comment>
<evidence type="ECO:0000256" key="7">
    <source>
        <dbReference type="ARBA" id="ARBA00022801"/>
    </source>
</evidence>
<keyword evidence="9" id="KW-0963">Cytoplasm</keyword>
<protein>
    <recommendedName>
        <fullName evidence="9">Endoribonuclease YbeY</fullName>
        <ecNumber evidence="9">3.1.-.-</ecNumber>
    </recommendedName>
</protein>
<keyword evidence="7 9" id="KW-0378">Hydrolase</keyword>
<dbReference type="InterPro" id="IPR002036">
    <property type="entry name" value="YbeY"/>
</dbReference>
<dbReference type="EMBL" id="JARVLH010000001">
    <property type="protein sequence ID" value="MEX5284318.1"/>
    <property type="molecule type" value="Genomic_DNA"/>
</dbReference>
<comment type="caution">
    <text evidence="10">The sequence shown here is derived from an EMBL/GenBank/DDBJ whole genome shotgun (WGS) entry which is preliminary data.</text>
</comment>
<evidence type="ECO:0000256" key="8">
    <source>
        <dbReference type="ARBA" id="ARBA00022833"/>
    </source>
</evidence>
<comment type="cofactor">
    <cofactor evidence="9">
        <name>Zn(2+)</name>
        <dbReference type="ChEBI" id="CHEBI:29105"/>
    </cofactor>
    <text evidence="9">Binds 1 zinc ion.</text>
</comment>
<dbReference type="HAMAP" id="MF_00009">
    <property type="entry name" value="Endoribonucl_YbeY"/>
    <property type="match status" value="1"/>
</dbReference>
<dbReference type="Pfam" id="PF02130">
    <property type="entry name" value="YbeY"/>
    <property type="match status" value="1"/>
</dbReference>
<evidence type="ECO:0000313" key="10">
    <source>
        <dbReference type="EMBL" id="MEX5284318.1"/>
    </source>
</evidence>
<accession>A0ABV3X2H6</accession>
<keyword evidence="8 9" id="KW-0862">Zinc</keyword>
<keyword evidence="2 9" id="KW-0690">Ribosome biogenesis</keyword>
<evidence type="ECO:0000313" key="11">
    <source>
        <dbReference type="Proteomes" id="UP001559623"/>
    </source>
</evidence>
<dbReference type="SUPFAM" id="SSF55486">
    <property type="entry name" value="Metalloproteases ('zincins'), catalytic domain"/>
    <property type="match status" value="1"/>
</dbReference>
<feature type="binding site" evidence="9">
    <location>
        <position position="127"/>
    </location>
    <ligand>
        <name>Zn(2+)</name>
        <dbReference type="ChEBI" id="CHEBI:29105"/>
        <note>catalytic</note>
    </ligand>
</feature>
<dbReference type="PROSITE" id="PS01306">
    <property type="entry name" value="UPF0054"/>
    <property type="match status" value="1"/>
</dbReference>
<evidence type="ECO:0000256" key="6">
    <source>
        <dbReference type="ARBA" id="ARBA00022759"/>
    </source>
</evidence>
<name>A0ABV3X2H6_9FIRM</name>
<dbReference type="NCBIfam" id="TIGR00043">
    <property type="entry name" value="rRNA maturation RNase YbeY"/>
    <property type="match status" value="1"/>
</dbReference>
<evidence type="ECO:0000256" key="4">
    <source>
        <dbReference type="ARBA" id="ARBA00022722"/>
    </source>
</evidence>
<evidence type="ECO:0000256" key="9">
    <source>
        <dbReference type="HAMAP-Rule" id="MF_00009"/>
    </source>
</evidence>
<dbReference type="Proteomes" id="UP001559623">
    <property type="component" value="Unassembled WGS sequence"/>
</dbReference>
<organism evidence="10 11">
    <name type="scientific">Selenomonas sputigena</name>
    <dbReference type="NCBI Taxonomy" id="69823"/>
    <lineage>
        <taxon>Bacteria</taxon>
        <taxon>Bacillati</taxon>
        <taxon>Bacillota</taxon>
        <taxon>Negativicutes</taxon>
        <taxon>Selenomonadales</taxon>
        <taxon>Selenomonadaceae</taxon>
        <taxon>Selenomonas</taxon>
    </lineage>
</organism>
<feature type="binding site" evidence="9">
    <location>
        <position position="121"/>
    </location>
    <ligand>
        <name>Zn(2+)</name>
        <dbReference type="ChEBI" id="CHEBI:29105"/>
        <note>catalytic</note>
    </ligand>
</feature>
<feature type="binding site" evidence="9">
    <location>
        <position position="117"/>
    </location>
    <ligand>
        <name>Zn(2+)</name>
        <dbReference type="ChEBI" id="CHEBI:29105"/>
        <note>catalytic</note>
    </ligand>
</feature>
<reference evidence="10 11" key="1">
    <citation type="submission" date="2023-04" db="EMBL/GenBank/DDBJ databases">
        <title>Genome Sequence of Selenomonas sputigena ATCC 33150.</title>
        <authorList>
            <person name="Miller D.P."/>
            <person name="Anvari S."/>
            <person name="Polson S.W."/>
            <person name="Macdonald M."/>
            <person name="Mcdowell J.V."/>
        </authorList>
    </citation>
    <scope>NUCLEOTIDE SEQUENCE [LARGE SCALE GENOMIC DNA]</scope>
    <source>
        <strain evidence="10 11">ATCC 33150</strain>
    </source>
</reference>
<dbReference type="PANTHER" id="PTHR46986">
    <property type="entry name" value="ENDORIBONUCLEASE YBEY, CHLOROPLASTIC"/>
    <property type="match status" value="1"/>
</dbReference>
<evidence type="ECO:0000256" key="2">
    <source>
        <dbReference type="ARBA" id="ARBA00022517"/>
    </source>
</evidence>
<dbReference type="Gene3D" id="3.40.390.30">
    <property type="entry name" value="Metalloproteases ('zincins'), catalytic domain"/>
    <property type="match status" value="1"/>
</dbReference>
<keyword evidence="11" id="KW-1185">Reference proteome</keyword>
<evidence type="ECO:0000256" key="1">
    <source>
        <dbReference type="ARBA" id="ARBA00010875"/>
    </source>
</evidence>
<evidence type="ECO:0000256" key="5">
    <source>
        <dbReference type="ARBA" id="ARBA00022723"/>
    </source>
</evidence>
<dbReference type="PANTHER" id="PTHR46986:SF1">
    <property type="entry name" value="ENDORIBONUCLEASE YBEY, CHLOROPLASTIC"/>
    <property type="match status" value="1"/>
</dbReference>